<evidence type="ECO:0000313" key="3">
    <source>
        <dbReference type="EMBL" id="SDB83457.1"/>
    </source>
</evidence>
<dbReference type="RefSeq" id="WP_092434489.1">
    <property type="nucleotide sequence ID" value="NZ_FMYP01000002.1"/>
</dbReference>
<dbReference type="PROSITE" id="PS00910">
    <property type="entry name" value="UPF0029"/>
    <property type="match status" value="1"/>
</dbReference>
<dbReference type="GO" id="GO:0005737">
    <property type="term" value="C:cytoplasm"/>
    <property type="evidence" value="ECO:0007669"/>
    <property type="project" value="TreeGrafter"/>
</dbReference>
<accession>A0A1G6GN92</accession>
<proteinExistence type="inferred from homology"/>
<evidence type="ECO:0000256" key="1">
    <source>
        <dbReference type="ARBA" id="ARBA00007665"/>
    </source>
</evidence>
<reference evidence="3 4" key="1">
    <citation type="submission" date="2016-09" db="EMBL/GenBank/DDBJ databases">
        <authorList>
            <person name="Capua I."/>
            <person name="De Benedictis P."/>
            <person name="Joannis T."/>
            <person name="Lombin L.H."/>
            <person name="Cattoli G."/>
        </authorList>
    </citation>
    <scope>NUCLEOTIDE SEQUENCE [LARGE SCALE GENOMIC DNA]</scope>
    <source>
        <strain evidence="3 4">A7P-90m</strain>
    </source>
</reference>
<evidence type="ECO:0000259" key="2">
    <source>
        <dbReference type="Pfam" id="PF01205"/>
    </source>
</evidence>
<dbReference type="OrthoDB" id="9813771at2"/>
<dbReference type="Proteomes" id="UP000199452">
    <property type="component" value="Unassembled WGS sequence"/>
</dbReference>
<dbReference type="InterPro" id="IPR020569">
    <property type="entry name" value="UPF0029_Impact_CS"/>
</dbReference>
<comment type="similarity">
    <text evidence="1">Belongs to the IMPACT family.</text>
</comment>
<dbReference type="PANTHER" id="PTHR16301">
    <property type="entry name" value="IMPACT-RELATED"/>
    <property type="match status" value="1"/>
</dbReference>
<dbReference type="InterPro" id="IPR023582">
    <property type="entry name" value="Impact"/>
</dbReference>
<gene>
    <name evidence="3" type="ORF">SAMN05216323_100291</name>
</gene>
<keyword evidence="4" id="KW-1185">Reference proteome</keyword>
<organism evidence="3 4">
    <name type="scientific">Williamwhitmania taraxaci</name>
    <dbReference type="NCBI Taxonomy" id="1640674"/>
    <lineage>
        <taxon>Bacteria</taxon>
        <taxon>Pseudomonadati</taxon>
        <taxon>Bacteroidota</taxon>
        <taxon>Bacteroidia</taxon>
        <taxon>Bacteroidales</taxon>
        <taxon>Williamwhitmaniaceae</taxon>
        <taxon>Williamwhitmania</taxon>
    </lineage>
</organism>
<dbReference type="Gene3D" id="3.30.230.30">
    <property type="entry name" value="Impact, N-terminal domain"/>
    <property type="match status" value="1"/>
</dbReference>
<evidence type="ECO:0000313" key="4">
    <source>
        <dbReference type="Proteomes" id="UP000199452"/>
    </source>
</evidence>
<dbReference type="EMBL" id="FMYP01000002">
    <property type="protein sequence ID" value="SDB83457.1"/>
    <property type="molecule type" value="Genomic_DNA"/>
</dbReference>
<dbReference type="Pfam" id="PF01205">
    <property type="entry name" value="Impact_N"/>
    <property type="match status" value="1"/>
</dbReference>
<dbReference type="PANTHER" id="PTHR16301:SF20">
    <property type="entry name" value="IMPACT FAMILY MEMBER YIGZ"/>
    <property type="match status" value="1"/>
</dbReference>
<dbReference type="InterPro" id="IPR036956">
    <property type="entry name" value="Impact_N_sf"/>
</dbReference>
<dbReference type="STRING" id="1640674.SAMN05216323_100291"/>
<protein>
    <submittedName>
        <fullName evidence="3">Uncharacterized protein, YigZ family</fullName>
    </submittedName>
</protein>
<dbReference type="AlphaFoldDB" id="A0A1G6GN92"/>
<dbReference type="InterPro" id="IPR001498">
    <property type="entry name" value="Impact_N"/>
</dbReference>
<feature type="domain" description="Impact N-terminal" evidence="2">
    <location>
        <begin position="21"/>
        <end position="125"/>
    </location>
</feature>
<dbReference type="SUPFAM" id="SSF54211">
    <property type="entry name" value="Ribosomal protein S5 domain 2-like"/>
    <property type="match status" value="1"/>
</dbReference>
<dbReference type="InterPro" id="IPR020568">
    <property type="entry name" value="Ribosomal_Su5_D2-typ_SF"/>
</dbReference>
<sequence length="201" mass="22706">MAEDLYKTISKPAESNFRDHASKFIGYLYPIRNEEEVKQILLVLKKQHYDATHHCYAYRLGSKGEAFRANDDGEPSGTAGKPILNQLLSAQITNVLAVVVRYFGGTKLGVPGLINAYKEATKEAIGAATIIEETVNERMEVKFEYAAMNEVMRVVKDLNLTIVNQEMNLTCMMVLEIRQSLYATLEEKLSNKERISIKKLK</sequence>
<dbReference type="GO" id="GO:0006446">
    <property type="term" value="P:regulation of translational initiation"/>
    <property type="evidence" value="ECO:0007669"/>
    <property type="project" value="TreeGrafter"/>
</dbReference>
<name>A0A1G6GN92_9BACT</name>